<dbReference type="OrthoDB" id="8732661at2"/>
<dbReference type="InterPro" id="IPR005478">
    <property type="entry name" value="Transketolase_bac-like"/>
</dbReference>
<evidence type="ECO:0000256" key="14">
    <source>
        <dbReference type="PIRSR" id="PIRSR605478-4"/>
    </source>
</evidence>
<comment type="catalytic activity">
    <reaction evidence="9 16">
        <text>D-sedoheptulose 7-phosphate + D-glyceraldehyde 3-phosphate = aldehydo-D-ribose 5-phosphate + D-xylulose 5-phosphate</text>
        <dbReference type="Rhea" id="RHEA:10508"/>
        <dbReference type="ChEBI" id="CHEBI:57483"/>
        <dbReference type="ChEBI" id="CHEBI:57737"/>
        <dbReference type="ChEBI" id="CHEBI:58273"/>
        <dbReference type="ChEBI" id="CHEBI:59776"/>
        <dbReference type="EC" id="2.2.1.1"/>
    </reaction>
</comment>
<dbReference type="EMBL" id="BX897700">
    <property type="protein sequence ID" value="CAF26661.1"/>
    <property type="molecule type" value="Genomic_DNA"/>
</dbReference>
<protein>
    <recommendedName>
        <fullName evidence="3 10">Transketolase</fullName>
        <ecNumber evidence="3 10">2.2.1.1</ecNumber>
    </recommendedName>
</protein>
<feature type="site" description="Important for catalytic activity" evidence="15">
    <location>
        <position position="29"/>
    </location>
</feature>
<evidence type="ECO:0000256" key="9">
    <source>
        <dbReference type="ARBA" id="ARBA00049473"/>
    </source>
</evidence>
<dbReference type="Proteomes" id="UP000000597">
    <property type="component" value="Chromosome"/>
</dbReference>
<feature type="binding site" evidence="13">
    <location>
        <begin position="118"/>
        <end position="120"/>
    </location>
    <ligand>
        <name>thiamine diphosphate</name>
        <dbReference type="ChEBI" id="CHEBI:58937"/>
    </ligand>
</feature>
<feature type="binding site" evidence="13">
    <location>
        <position position="69"/>
    </location>
    <ligand>
        <name>thiamine diphosphate</name>
        <dbReference type="ChEBI" id="CHEBI:58937"/>
    </ligand>
</feature>
<feature type="binding site" evidence="12">
    <location>
        <position position="354"/>
    </location>
    <ligand>
        <name>substrate</name>
    </ligand>
</feature>
<evidence type="ECO:0000256" key="10">
    <source>
        <dbReference type="NCBIfam" id="TIGR00232"/>
    </source>
</evidence>
<feature type="binding site" evidence="13">
    <location>
        <position position="156"/>
    </location>
    <ligand>
        <name>thiamine diphosphate</name>
        <dbReference type="ChEBI" id="CHEBI:58937"/>
    </ligand>
</feature>
<reference evidence="18 19" key="1">
    <citation type="journal article" date="2004" name="Proc. Natl. Acad. Sci. U.S.A.">
        <title>The louse-borne human pathogen Bartonella quintana is a genomic derivative of the zoonotic agent Bartonella henselae.</title>
        <authorList>
            <person name="Alsmark U.C.M."/>
            <person name="Frank A.C."/>
            <person name="Karlberg E.O."/>
            <person name="Legault B.-A."/>
            <person name="Ardell D.H."/>
            <person name="Canbaeck B."/>
            <person name="Eriksson A.-S."/>
            <person name="Naeslund A.K."/>
            <person name="Handley S.A."/>
            <person name="Huvet M."/>
            <person name="La Scola B."/>
            <person name="Holmberg M."/>
            <person name="Andersson S.G.E."/>
        </authorList>
    </citation>
    <scope>NUCLEOTIDE SEQUENCE [LARGE SCALE GENOMIC DNA]</scope>
    <source>
        <strain evidence="18 19">Toulouse</strain>
    </source>
</reference>
<feature type="active site" description="Proton donor" evidence="11">
    <location>
        <position position="408"/>
    </location>
</feature>
<evidence type="ECO:0000259" key="17">
    <source>
        <dbReference type="SMART" id="SM00861"/>
    </source>
</evidence>
<comment type="cofactor">
    <cofactor evidence="13">
        <name>thiamine diphosphate</name>
        <dbReference type="ChEBI" id="CHEBI:58937"/>
    </cofactor>
    <text evidence="13">Binds 1 thiamine pyrophosphate per subunit. During the reaction, the substrate forms a covalent intermediate with the cofactor.</text>
</comment>
<dbReference type="PROSITE" id="PS00801">
    <property type="entry name" value="TRANSKETOLASE_1"/>
    <property type="match status" value="1"/>
</dbReference>
<evidence type="ECO:0000256" key="15">
    <source>
        <dbReference type="PIRSR" id="PIRSR605478-5"/>
    </source>
</evidence>
<dbReference type="Pfam" id="PF02779">
    <property type="entry name" value="Transket_pyr"/>
    <property type="match status" value="1"/>
</dbReference>
<feature type="domain" description="Transketolase-like pyrimidine-binding" evidence="17">
    <location>
        <begin position="351"/>
        <end position="522"/>
    </location>
</feature>
<evidence type="ECO:0000256" key="1">
    <source>
        <dbReference type="ARBA" id="ARBA00007131"/>
    </source>
</evidence>
<dbReference type="KEGG" id="bqu:BQ12020"/>
<feature type="binding site" evidence="12">
    <location>
        <position position="458"/>
    </location>
    <ligand>
        <name>substrate</name>
    </ligand>
</feature>
<feature type="binding site" evidence="14">
    <location>
        <position position="155"/>
    </location>
    <ligand>
        <name>Mg(2+)</name>
        <dbReference type="ChEBI" id="CHEBI:18420"/>
    </ligand>
</feature>
<dbReference type="Pfam" id="PF00456">
    <property type="entry name" value="Transketolase_N"/>
    <property type="match status" value="1"/>
</dbReference>
<comment type="similarity">
    <text evidence="1 16">Belongs to the transketolase family.</text>
</comment>
<evidence type="ECO:0000256" key="2">
    <source>
        <dbReference type="ARBA" id="ARBA00011738"/>
    </source>
</evidence>
<name>A0A0H3M1J5_BARQU</name>
<organism evidence="18 19">
    <name type="scientific">Bartonella quintana (strain Toulouse)</name>
    <name type="common">Rochalimaea quintana</name>
    <dbReference type="NCBI Taxonomy" id="283165"/>
    <lineage>
        <taxon>Bacteria</taxon>
        <taxon>Pseudomonadati</taxon>
        <taxon>Pseudomonadota</taxon>
        <taxon>Alphaproteobacteria</taxon>
        <taxon>Hyphomicrobiales</taxon>
        <taxon>Bartonellaceae</taxon>
        <taxon>Bartonella</taxon>
    </lineage>
</organism>
<evidence type="ECO:0000256" key="8">
    <source>
        <dbReference type="ARBA" id="ARBA00023052"/>
    </source>
</evidence>
<dbReference type="GO" id="GO:0004802">
    <property type="term" value="F:transketolase activity"/>
    <property type="evidence" value="ECO:0007669"/>
    <property type="project" value="UniProtKB-UniRule"/>
</dbReference>
<dbReference type="InterPro" id="IPR033247">
    <property type="entry name" value="Transketolase_fam"/>
</dbReference>
<sequence>MINTEQQNQMANAIRFLAIDAIEKANSGHPGLPMGAADIATVLYTKFLAHDPKNPHWPDRDRFVLSAGHGAMLLYALLYLSGYEDISLEDLKNFRQIGSKLAGHPEYGHAAGIETTTGPLGQGLANAVGMALGERLQNARFGDIINHYTYALVGDGCLMEGIAQEAISFAGHLKLHKLIVLWDDNNISIDGEISLADSTDQMARFKASGWNTYKVDGHDQGAIARAIEAAQNSDKPTLIACKTTIGFGAPNKAGTNKVHGAPLGTREIAETRIALGWEAEPFVIPADILDNWRLAGLNAAKKRQKWKEKFADLPLSERIEFERLMRGDLVGGFDGAIDAYKQKLVEDCPCVATRKASEMALEVINETVIETIGGSADLTGSNNTKSSQMKSISAEDFSGRYLHYGIREHAMGAVMNGLALHGGCIPYGGTFLCFSDYMRPAMRLSSLMGLRVIYVMTHDSIGLGEDGPTHQPVEHLAALRALPNHFVFRPADAMETVECWQLALKARNTPSTLALSRQNLPLLRQEYEKENLCMLGAYELLTASDDAQVTLFSSGSELQIAVKAQALLEENAIPTRVVSVPCFELFAQQSLSYQRALVGDAPIKIAIEAAIRQGWDRFIGSDGIFIGMEGFGASGTIDALYAHFGITCENVVATVEKELEKINKENVR</sequence>
<dbReference type="FunFam" id="3.40.50.970:FF:000003">
    <property type="entry name" value="Transketolase"/>
    <property type="match status" value="1"/>
</dbReference>
<dbReference type="InterPro" id="IPR049557">
    <property type="entry name" value="Transketolase_CS"/>
</dbReference>
<evidence type="ECO:0000256" key="12">
    <source>
        <dbReference type="PIRSR" id="PIRSR605478-2"/>
    </source>
</evidence>
<feature type="binding site" evidence="12">
    <location>
        <position position="259"/>
    </location>
    <ligand>
        <name>substrate</name>
    </ligand>
</feature>
<proteinExistence type="inferred from homology"/>
<keyword evidence="8 13" id="KW-0786">Thiamine pyrophosphate</keyword>
<feature type="binding site" evidence="13">
    <location>
        <position position="185"/>
    </location>
    <ligand>
        <name>thiamine diphosphate</name>
        <dbReference type="ChEBI" id="CHEBI:58937"/>
    </ligand>
</feature>
<dbReference type="InterPro" id="IPR005475">
    <property type="entry name" value="Transketolase-like_Pyr-bd"/>
</dbReference>
<dbReference type="InterPro" id="IPR029061">
    <property type="entry name" value="THDP-binding"/>
</dbReference>
<feature type="binding site" evidence="14">
    <location>
        <position position="185"/>
    </location>
    <ligand>
        <name>Mg(2+)</name>
        <dbReference type="ChEBI" id="CHEBI:18420"/>
    </ligand>
</feature>
<dbReference type="InterPro" id="IPR009014">
    <property type="entry name" value="Transketo_C/PFOR_II"/>
</dbReference>
<comment type="subunit">
    <text evidence="2 16">Homodimer.</text>
</comment>
<comment type="cofactor">
    <cofactor evidence="14">
        <name>Mg(2+)</name>
        <dbReference type="ChEBI" id="CHEBI:18420"/>
    </cofactor>
    <text evidence="14">Binds 1 Mg(2+) ion per subunit. Can also utilize other divalent metal cations, such as Ca(2+), Mn(2+) and Co(2+).</text>
</comment>
<feature type="binding site" evidence="13">
    <location>
        <position position="259"/>
    </location>
    <ligand>
        <name>thiamine diphosphate</name>
        <dbReference type="ChEBI" id="CHEBI:58937"/>
    </ligand>
</feature>
<feature type="site" description="Important for catalytic activity" evidence="15">
    <location>
        <position position="259"/>
    </location>
</feature>
<dbReference type="SMART" id="SM00861">
    <property type="entry name" value="Transket_pyr"/>
    <property type="match status" value="1"/>
</dbReference>
<feature type="binding site" evidence="12">
    <location>
        <position position="470"/>
    </location>
    <ligand>
        <name>substrate</name>
    </ligand>
</feature>
<dbReference type="Pfam" id="PF22613">
    <property type="entry name" value="Transketolase_C_1"/>
    <property type="match status" value="1"/>
</dbReference>
<evidence type="ECO:0000313" key="18">
    <source>
        <dbReference type="EMBL" id="CAF26661.1"/>
    </source>
</evidence>
<dbReference type="HOGENOM" id="CLU_009227_0_0_5"/>
<dbReference type="CDD" id="cd02012">
    <property type="entry name" value="TPP_TK"/>
    <property type="match status" value="1"/>
</dbReference>
<dbReference type="GO" id="GO:0046872">
    <property type="term" value="F:metal ion binding"/>
    <property type="evidence" value="ECO:0007669"/>
    <property type="project" value="UniProtKB-KW"/>
</dbReference>
<dbReference type="Gene3D" id="3.40.50.920">
    <property type="match status" value="1"/>
</dbReference>
<comment type="cofactor">
    <cofactor evidence="16">
        <name>Mg(2+)</name>
        <dbReference type="ChEBI" id="CHEBI:18420"/>
    </cofactor>
    <cofactor evidence="16">
        <name>Ca(2+)</name>
        <dbReference type="ChEBI" id="CHEBI:29108"/>
    </cofactor>
    <cofactor evidence="16">
        <name>Mn(2+)</name>
        <dbReference type="ChEBI" id="CHEBI:29035"/>
    </cofactor>
    <cofactor evidence="16">
        <name>Co(2+)</name>
        <dbReference type="ChEBI" id="CHEBI:48828"/>
    </cofactor>
    <text evidence="16">Binds 1 Mg(2+) ion per subunit. Can also utilize other divalent metal cations, such as Ca(2+), Mn(2+) and Co(2+).</text>
</comment>
<accession>A0A0H3M1J5</accession>
<feature type="binding site" evidence="12">
    <location>
        <position position="29"/>
    </location>
    <ligand>
        <name>substrate</name>
    </ligand>
</feature>
<dbReference type="FunFam" id="3.40.50.970:FF:000004">
    <property type="entry name" value="Transketolase"/>
    <property type="match status" value="1"/>
</dbReference>
<dbReference type="PANTHER" id="PTHR43522">
    <property type="entry name" value="TRANSKETOLASE"/>
    <property type="match status" value="1"/>
</dbReference>
<dbReference type="GO" id="GO:0005829">
    <property type="term" value="C:cytosol"/>
    <property type="evidence" value="ECO:0007669"/>
    <property type="project" value="TreeGrafter"/>
</dbReference>
<dbReference type="InterPro" id="IPR020826">
    <property type="entry name" value="Transketolase_BS"/>
</dbReference>
<dbReference type="InterPro" id="IPR005474">
    <property type="entry name" value="Transketolase_N"/>
</dbReference>
<evidence type="ECO:0000256" key="3">
    <source>
        <dbReference type="ARBA" id="ARBA00013152"/>
    </source>
</evidence>
<feature type="binding site" evidence="12">
    <location>
        <position position="466"/>
    </location>
    <ligand>
        <name>substrate</name>
    </ligand>
</feature>
<evidence type="ECO:0000256" key="5">
    <source>
        <dbReference type="ARBA" id="ARBA00022723"/>
    </source>
</evidence>
<dbReference type="Gene3D" id="3.40.50.970">
    <property type="match status" value="2"/>
</dbReference>
<keyword evidence="7 14" id="KW-0460">Magnesium</keyword>
<evidence type="ECO:0000256" key="16">
    <source>
        <dbReference type="RuleBase" id="RU004996"/>
    </source>
</evidence>
<dbReference type="SUPFAM" id="SSF52518">
    <property type="entry name" value="Thiamin diphosphate-binding fold (THDP-binding)"/>
    <property type="match status" value="2"/>
</dbReference>
<dbReference type="SUPFAM" id="SSF52922">
    <property type="entry name" value="TK C-terminal domain-like"/>
    <property type="match status" value="1"/>
</dbReference>
<keyword evidence="5 14" id="KW-0479">Metal-binding</keyword>
<evidence type="ECO:0000256" key="13">
    <source>
        <dbReference type="PIRSR" id="PIRSR605478-3"/>
    </source>
</evidence>
<keyword evidence="6 16" id="KW-0106">Calcium</keyword>
<dbReference type="AlphaFoldDB" id="A0A0H3M1J5"/>
<dbReference type="PROSITE" id="PS00802">
    <property type="entry name" value="TRANSKETOLASE_2"/>
    <property type="match status" value="1"/>
</dbReference>
<evidence type="ECO:0000256" key="6">
    <source>
        <dbReference type="ARBA" id="ARBA00022837"/>
    </source>
</evidence>
<evidence type="ECO:0000313" key="19">
    <source>
        <dbReference type="Proteomes" id="UP000000597"/>
    </source>
</evidence>
<dbReference type="NCBIfam" id="TIGR00232">
    <property type="entry name" value="tktlase_bact"/>
    <property type="match status" value="1"/>
</dbReference>
<gene>
    <name evidence="18" type="primary">tktA</name>
    <name evidence="18" type="ordered locus">BQ12020</name>
</gene>
<evidence type="ECO:0000256" key="11">
    <source>
        <dbReference type="PIRSR" id="PIRSR605478-1"/>
    </source>
</evidence>
<feature type="binding site" evidence="12">
    <location>
        <position position="381"/>
    </location>
    <ligand>
        <name>substrate</name>
    </ligand>
</feature>
<dbReference type="eggNOG" id="COG0021">
    <property type="taxonomic scope" value="Bacteria"/>
</dbReference>
<dbReference type="GO" id="GO:0006098">
    <property type="term" value="P:pentose-phosphate shunt"/>
    <property type="evidence" value="ECO:0007669"/>
    <property type="project" value="TreeGrafter"/>
</dbReference>
<dbReference type="RefSeq" id="WP_011179833.1">
    <property type="nucleotide sequence ID" value="NC_005955.1"/>
</dbReference>
<keyword evidence="4 16" id="KW-0808">Transferase</keyword>
<dbReference type="EC" id="2.2.1.1" evidence="3 10"/>
<evidence type="ECO:0000256" key="4">
    <source>
        <dbReference type="ARBA" id="ARBA00022679"/>
    </source>
</evidence>
<evidence type="ECO:0000256" key="7">
    <source>
        <dbReference type="ARBA" id="ARBA00022842"/>
    </source>
</evidence>
<feature type="binding site" evidence="12">
    <location>
        <position position="517"/>
    </location>
    <ligand>
        <name>substrate</name>
    </ligand>
</feature>
<feature type="binding site" evidence="14">
    <location>
        <position position="187"/>
    </location>
    <ligand>
        <name>Mg(2+)</name>
        <dbReference type="ChEBI" id="CHEBI:18420"/>
    </ligand>
</feature>
<dbReference type="PANTHER" id="PTHR43522:SF2">
    <property type="entry name" value="TRANSKETOLASE 1-RELATED"/>
    <property type="match status" value="1"/>
</dbReference>
<dbReference type="InterPro" id="IPR055152">
    <property type="entry name" value="Transketolase-like_C_2"/>
</dbReference>
<comment type="function">
    <text evidence="16">Catalyzes the transfer of a two-carbon ketol group from a ketose donor to an aldose acceptor, via a covalent intermediate with the cofactor thiamine pyrophosphate.</text>
</comment>
<feature type="binding site" evidence="13">
    <location>
        <position position="434"/>
    </location>
    <ligand>
        <name>thiamine diphosphate</name>
        <dbReference type="ChEBI" id="CHEBI:58937"/>
    </ligand>
</feature>
<dbReference type="CDD" id="cd07033">
    <property type="entry name" value="TPP_PYR_DXS_TK_like"/>
    <property type="match status" value="1"/>
</dbReference>